<dbReference type="Proteomes" id="UP001241571">
    <property type="component" value="Unassembled WGS sequence"/>
</dbReference>
<gene>
    <name evidence="1" type="ORF">QRX88_17625</name>
</gene>
<reference evidence="1 2" key="1">
    <citation type="submission" date="2023-06" db="EMBL/GenBank/DDBJ databases">
        <title>Acute promotion of culturable opportunistic pathogens and persistent increase of antibiotic resistance following antibiotic exposure in mouse gut microbiota.</title>
        <authorList>
            <person name="Li L."/>
            <person name="Wang B."/>
            <person name="Sun Y."/>
            <person name="Wang M."/>
            <person name="Xu H."/>
        </authorList>
    </citation>
    <scope>NUCLEOTIDE SEQUENCE [LARGE SCALE GENOMIC DNA]</scope>
    <source>
        <strain evidence="1 2">CRI2_2</strain>
    </source>
</reference>
<dbReference type="AlphaFoldDB" id="A0ABD4ZXN8"/>
<organism evidence="1 2">
    <name type="scientific">Enterococcus gallinarum</name>
    <dbReference type="NCBI Taxonomy" id="1353"/>
    <lineage>
        <taxon>Bacteria</taxon>
        <taxon>Bacillati</taxon>
        <taxon>Bacillota</taxon>
        <taxon>Bacilli</taxon>
        <taxon>Lactobacillales</taxon>
        <taxon>Enterococcaceae</taxon>
        <taxon>Enterococcus</taxon>
    </lineage>
</organism>
<accession>A0ABD4ZXN8</accession>
<dbReference type="RefSeq" id="WP_103299974.1">
    <property type="nucleotide sequence ID" value="NZ_CP078505.1"/>
</dbReference>
<evidence type="ECO:0000313" key="2">
    <source>
        <dbReference type="Proteomes" id="UP001241571"/>
    </source>
</evidence>
<proteinExistence type="predicted"/>
<sequence>MKFFEALLTVDVEPEFAEAYKKAIEGENDRYFTENPILDKEGKLISNDIKPVWSGNYVNVEIIRVGTSIENSIINGLKISVVSRTKTNVEEFIKQYEREGAMLIMKNYGNVVYENSAE</sequence>
<evidence type="ECO:0000313" key="1">
    <source>
        <dbReference type="EMBL" id="MDL4937524.1"/>
    </source>
</evidence>
<dbReference type="EMBL" id="JASUBT010000021">
    <property type="protein sequence ID" value="MDL4937524.1"/>
    <property type="molecule type" value="Genomic_DNA"/>
</dbReference>
<protein>
    <recommendedName>
        <fullName evidence="3">Phage protein</fullName>
    </recommendedName>
</protein>
<name>A0ABD4ZXN8_ENTGA</name>
<comment type="caution">
    <text evidence="1">The sequence shown here is derived from an EMBL/GenBank/DDBJ whole genome shotgun (WGS) entry which is preliminary data.</text>
</comment>
<evidence type="ECO:0008006" key="3">
    <source>
        <dbReference type="Google" id="ProtNLM"/>
    </source>
</evidence>